<feature type="region of interest" description="Disordered" evidence="1">
    <location>
        <begin position="40"/>
        <end position="67"/>
    </location>
</feature>
<dbReference type="AlphaFoldDB" id="A0A1T3NLJ0"/>
<evidence type="ECO:0000313" key="3">
    <source>
        <dbReference type="Proteomes" id="UP000190037"/>
    </source>
</evidence>
<keyword evidence="3" id="KW-1185">Reference proteome</keyword>
<proteinExistence type="predicted"/>
<accession>A0A1T3NLJ0</accession>
<organism evidence="2 3">
    <name type="scientific">Embleya scabrispora</name>
    <dbReference type="NCBI Taxonomy" id="159449"/>
    <lineage>
        <taxon>Bacteria</taxon>
        <taxon>Bacillati</taxon>
        <taxon>Actinomycetota</taxon>
        <taxon>Actinomycetes</taxon>
        <taxon>Kitasatosporales</taxon>
        <taxon>Streptomycetaceae</taxon>
        <taxon>Embleya</taxon>
    </lineage>
</organism>
<sequence>MSDLPIVTTQALDGVVTAVHGDPPALAADIRRRIAASREEGVTMSDVEINPESAEHGPFSPGALASL</sequence>
<dbReference type="RefSeq" id="WP_078980810.1">
    <property type="nucleotide sequence ID" value="NZ_MWQN01000003.1"/>
</dbReference>
<gene>
    <name evidence="2" type="ORF">B4N89_36085</name>
</gene>
<protein>
    <submittedName>
        <fullName evidence="2">Uncharacterized protein</fullName>
    </submittedName>
</protein>
<evidence type="ECO:0000256" key="1">
    <source>
        <dbReference type="SAM" id="MobiDB-lite"/>
    </source>
</evidence>
<evidence type="ECO:0000313" key="2">
    <source>
        <dbReference type="EMBL" id="OPC77717.1"/>
    </source>
</evidence>
<dbReference type="Proteomes" id="UP000190037">
    <property type="component" value="Unassembled WGS sequence"/>
</dbReference>
<reference evidence="2 3" key="1">
    <citation type="submission" date="2017-03" db="EMBL/GenBank/DDBJ databases">
        <title>Draft genome sequence of Streptomyces scabrisporus NF3, endophyte isolated from Amphipterygium adstringens.</title>
        <authorList>
            <person name="Vazquez M."/>
            <person name="Ceapa C.D."/>
            <person name="Rodriguez Luna D."/>
            <person name="Sanchez Esquivel S."/>
        </authorList>
    </citation>
    <scope>NUCLEOTIDE SEQUENCE [LARGE SCALE GENOMIC DNA]</scope>
    <source>
        <strain evidence="2 3">NF3</strain>
    </source>
</reference>
<dbReference type="EMBL" id="MWQN01000003">
    <property type="protein sequence ID" value="OPC77717.1"/>
    <property type="molecule type" value="Genomic_DNA"/>
</dbReference>
<name>A0A1T3NLJ0_9ACTN</name>
<comment type="caution">
    <text evidence="2">The sequence shown here is derived from an EMBL/GenBank/DDBJ whole genome shotgun (WGS) entry which is preliminary data.</text>
</comment>